<dbReference type="SUPFAM" id="SSF53098">
    <property type="entry name" value="Ribonuclease H-like"/>
    <property type="match status" value="1"/>
</dbReference>
<accession>R4Z0T6</accession>
<proteinExistence type="predicted"/>
<dbReference type="FunFam" id="3.30.420.10:FF:000045">
    <property type="entry name" value="3'-5' exonuclease DinG"/>
    <property type="match status" value="1"/>
</dbReference>
<protein>
    <recommendedName>
        <fullName evidence="3">GIY-YIG domain-containing protein</fullName>
    </recommendedName>
</protein>
<comment type="caution">
    <text evidence="4">The sequence shown here is derived from an EMBL/GenBank/DDBJ whole genome shotgun (WGS) entry which is preliminary data.</text>
</comment>
<dbReference type="InterPro" id="IPR035901">
    <property type="entry name" value="GIY-YIG_endonuc_sf"/>
</dbReference>
<evidence type="ECO:0000259" key="3">
    <source>
        <dbReference type="PROSITE" id="PS50164"/>
    </source>
</evidence>
<dbReference type="NCBIfam" id="NF005907">
    <property type="entry name" value="PRK07883.1-5"/>
    <property type="match status" value="1"/>
</dbReference>
<dbReference type="PANTHER" id="PTHR30562:SF1">
    <property type="entry name" value="UVRABC SYSTEM PROTEIN C"/>
    <property type="match status" value="1"/>
</dbReference>
<dbReference type="GO" id="GO:0006289">
    <property type="term" value="P:nucleotide-excision repair"/>
    <property type="evidence" value="ECO:0007669"/>
    <property type="project" value="InterPro"/>
</dbReference>
<dbReference type="InterPro" id="IPR013520">
    <property type="entry name" value="Ribonucl_H"/>
</dbReference>
<dbReference type="GO" id="GO:0006260">
    <property type="term" value="P:DNA replication"/>
    <property type="evidence" value="ECO:0007669"/>
    <property type="project" value="InterPro"/>
</dbReference>
<evidence type="ECO:0000313" key="4">
    <source>
        <dbReference type="EMBL" id="CCM62881.1"/>
    </source>
</evidence>
<dbReference type="AlphaFoldDB" id="R4Z0T6"/>
<dbReference type="Pfam" id="PF00929">
    <property type="entry name" value="RNase_T"/>
    <property type="match status" value="1"/>
</dbReference>
<evidence type="ECO:0000256" key="1">
    <source>
        <dbReference type="ARBA" id="ARBA00022839"/>
    </source>
</evidence>
<dbReference type="InterPro" id="IPR036876">
    <property type="entry name" value="UVR_dom_sf"/>
</dbReference>
<organism evidence="4 5">
    <name type="scientific">Candidatus Neomicrothrix parvicella RN1</name>
    <dbReference type="NCBI Taxonomy" id="1229780"/>
    <lineage>
        <taxon>Bacteria</taxon>
        <taxon>Bacillati</taxon>
        <taxon>Actinomycetota</taxon>
        <taxon>Acidimicrobiia</taxon>
        <taxon>Acidimicrobiales</taxon>
        <taxon>Microthrixaceae</taxon>
        <taxon>Candidatus Neomicrothrix</taxon>
    </lineage>
</organism>
<dbReference type="Pfam" id="PF01541">
    <property type="entry name" value="GIY-YIG"/>
    <property type="match status" value="1"/>
</dbReference>
<dbReference type="GO" id="GO:0003677">
    <property type="term" value="F:DNA binding"/>
    <property type="evidence" value="ECO:0007669"/>
    <property type="project" value="InterPro"/>
</dbReference>
<dbReference type="HOGENOM" id="CLU_022933_0_0_11"/>
<dbReference type="CDD" id="cd10434">
    <property type="entry name" value="GIY-YIG_UvrC_Cho"/>
    <property type="match status" value="1"/>
</dbReference>
<name>R4Z0T6_9ACTN</name>
<evidence type="ECO:0000313" key="5">
    <source>
        <dbReference type="Proteomes" id="UP000018291"/>
    </source>
</evidence>
<dbReference type="PROSITE" id="PS50164">
    <property type="entry name" value="GIY_YIG"/>
    <property type="match status" value="1"/>
</dbReference>
<dbReference type="SMART" id="SM00465">
    <property type="entry name" value="GIYc"/>
    <property type="match status" value="1"/>
</dbReference>
<dbReference type="STRING" id="1229780.BN381_140046"/>
<dbReference type="InterPro" id="IPR000305">
    <property type="entry name" value="GIY-YIG_endonuc"/>
</dbReference>
<dbReference type="eggNOG" id="COG2176">
    <property type="taxonomic scope" value="Bacteria"/>
</dbReference>
<dbReference type="SMART" id="SM00479">
    <property type="entry name" value="EXOIII"/>
    <property type="match status" value="1"/>
</dbReference>
<dbReference type="InterPro" id="IPR006054">
    <property type="entry name" value="DnaQ"/>
</dbReference>
<gene>
    <name evidence="4" type="ORF">BN381_140046</name>
</gene>
<keyword evidence="5" id="KW-1185">Reference proteome</keyword>
<dbReference type="Proteomes" id="UP000018291">
    <property type="component" value="Unassembled WGS sequence"/>
</dbReference>
<keyword evidence="1" id="KW-0378">Hydrolase</keyword>
<dbReference type="SUPFAM" id="SSF46600">
    <property type="entry name" value="C-terminal UvrC-binding domain of UvrB"/>
    <property type="match status" value="1"/>
</dbReference>
<evidence type="ECO:0000256" key="2">
    <source>
        <dbReference type="SAM" id="MobiDB-lite"/>
    </source>
</evidence>
<feature type="region of interest" description="Disordered" evidence="2">
    <location>
        <begin position="541"/>
        <end position="586"/>
    </location>
</feature>
<dbReference type="SUPFAM" id="SSF82771">
    <property type="entry name" value="GIY-YIG endonuclease"/>
    <property type="match status" value="1"/>
</dbReference>
<feature type="domain" description="GIY-YIG" evidence="3">
    <location>
        <begin position="228"/>
        <end position="305"/>
    </location>
</feature>
<dbReference type="InterPro" id="IPR047296">
    <property type="entry name" value="GIY-YIG_UvrC_Cho"/>
</dbReference>
<reference evidence="4 5" key="1">
    <citation type="journal article" date="2013" name="ISME J.">
        <title>Metabolic model for the filamentous 'Candidatus Microthrix parvicella' based on genomic and metagenomic analyses.</title>
        <authorList>
            <person name="Jon McIlroy S."/>
            <person name="Kristiansen R."/>
            <person name="Albertsen M."/>
            <person name="Michael Karst S."/>
            <person name="Rossetti S."/>
            <person name="Lund Nielsen J."/>
            <person name="Tandoi V."/>
            <person name="James Seviour R."/>
            <person name="Nielsen P.H."/>
        </authorList>
    </citation>
    <scope>NUCLEOTIDE SEQUENCE [LARGE SCALE GENOMIC DNA]</scope>
    <source>
        <strain evidence="4 5">RN1</strain>
    </source>
</reference>
<dbReference type="OrthoDB" id="9803913at2"/>
<dbReference type="InterPro" id="IPR050066">
    <property type="entry name" value="UvrABC_protein_C"/>
</dbReference>
<dbReference type="InterPro" id="IPR012337">
    <property type="entry name" value="RNaseH-like_sf"/>
</dbReference>
<dbReference type="RefSeq" id="WP_012224724.1">
    <property type="nucleotide sequence ID" value="NZ_HG422565.1"/>
</dbReference>
<keyword evidence="1" id="KW-0540">Nuclease</keyword>
<dbReference type="InterPro" id="IPR036397">
    <property type="entry name" value="RNaseH_sf"/>
</dbReference>
<dbReference type="GO" id="GO:0009380">
    <property type="term" value="C:excinuclease repair complex"/>
    <property type="evidence" value="ECO:0007669"/>
    <property type="project" value="TreeGrafter"/>
</dbReference>
<dbReference type="eggNOG" id="COG0322">
    <property type="taxonomic scope" value="Bacteria"/>
</dbReference>
<keyword evidence="1" id="KW-0269">Exonuclease</keyword>
<dbReference type="EMBL" id="CANL01000006">
    <property type="protein sequence ID" value="CCM62881.1"/>
    <property type="molecule type" value="Genomic_DNA"/>
</dbReference>
<sequence>MTSPHTTASVRPPVQTSLDDLGTPLADVTFCVVDLETTGGRPGVDLITEVGAVKVRGGACLGTFQTLVNPGRAIPTNITVLTGITDAHVVRAPRIEAVLPSLQEFLGEAILVGHNLRFDRSFLDAALTAGGREPLTNRGVDTLALARRLLRAEVPDCKLGTLARAMRLNHQPSHRALDDALATADLLHVELDRAAAWGVTGLDDLMAMPKMGGHPQARKLAFTERLPRSPGVYLMRNAQGRVIYVGKATNLRSRVRSYFSTDTRRKVGRLLEECARIDHRRTPSTLEAAVLEIRLIQALDPHYNRQGRPGKGGCWLTLTDEAYPRLTLARTPPATGAALGPLPSRKVGQLIAEAVGDAVPLRRCTTRLSARGGPRREGPCTAAQLGVTACPCSGDVDDVRYAAAVNQATSALTGEHRLVASPLTGRMERLSAEERFEEAAATRDRLAAYASALRRSQRCDTLRAPALIRLVTPDGSVVELNHGVAVRWCDPDGSWRVAEAGPEIGSPDQPLTKAMADELVTVASWVDRYGAACRIEHVEGTWASPWPPPPTVAPRRTASTHPDRGVADRRGRSATAPSRMPRMGLG</sequence>
<dbReference type="CDD" id="cd06127">
    <property type="entry name" value="DEDDh"/>
    <property type="match status" value="1"/>
</dbReference>
<feature type="compositionally biased region" description="Basic and acidic residues" evidence="2">
    <location>
        <begin position="561"/>
        <end position="571"/>
    </location>
</feature>
<dbReference type="Gene3D" id="3.30.420.10">
    <property type="entry name" value="Ribonuclease H-like superfamily/Ribonuclease H"/>
    <property type="match status" value="1"/>
</dbReference>
<dbReference type="PANTHER" id="PTHR30562">
    <property type="entry name" value="UVRC/OXIDOREDUCTASE"/>
    <property type="match status" value="1"/>
</dbReference>
<dbReference type="GO" id="GO:0003887">
    <property type="term" value="F:DNA-directed DNA polymerase activity"/>
    <property type="evidence" value="ECO:0007669"/>
    <property type="project" value="InterPro"/>
</dbReference>
<dbReference type="NCBIfam" id="TIGR00573">
    <property type="entry name" value="dnaq"/>
    <property type="match status" value="1"/>
</dbReference>
<dbReference type="Gene3D" id="3.40.1440.10">
    <property type="entry name" value="GIY-YIG endonuclease"/>
    <property type="match status" value="1"/>
</dbReference>
<dbReference type="GO" id="GO:0004527">
    <property type="term" value="F:exonuclease activity"/>
    <property type="evidence" value="ECO:0007669"/>
    <property type="project" value="UniProtKB-KW"/>
</dbReference>